<organism evidence="1">
    <name type="scientific">Brachypodium distachyon</name>
    <name type="common">Purple false brome</name>
    <name type="synonym">Trachynia distachya</name>
    <dbReference type="NCBI Taxonomy" id="15368"/>
    <lineage>
        <taxon>Eukaryota</taxon>
        <taxon>Viridiplantae</taxon>
        <taxon>Streptophyta</taxon>
        <taxon>Embryophyta</taxon>
        <taxon>Tracheophyta</taxon>
        <taxon>Spermatophyta</taxon>
        <taxon>Magnoliopsida</taxon>
        <taxon>Liliopsida</taxon>
        <taxon>Poales</taxon>
        <taxon>Poaceae</taxon>
        <taxon>BOP clade</taxon>
        <taxon>Pooideae</taxon>
        <taxon>Stipodae</taxon>
        <taxon>Brachypodieae</taxon>
        <taxon>Brachypodium</taxon>
    </lineage>
</organism>
<accession>A0A2K2D1P9</accession>
<reference evidence="2" key="3">
    <citation type="submission" date="2018-08" db="UniProtKB">
        <authorList>
            <consortium name="EnsemblPlants"/>
        </authorList>
    </citation>
    <scope>IDENTIFICATION</scope>
    <source>
        <strain evidence="2">cv. Bd21</strain>
    </source>
</reference>
<dbReference type="AlphaFoldDB" id="A0A2K2D1P9"/>
<sequence length="99" mass="11109">MVHLIIPLSISVHSSEFIFGRRGEQSLKKDAAAQEVKLGAKDFGYLRKQRFLCRGSLCSSDPGGHVSTCRCQLLTTAGNHPKRFPWRRKDKLLSAPRTN</sequence>
<protein>
    <submittedName>
        <fullName evidence="1 2">Uncharacterized protein</fullName>
    </submittedName>
</protein>
<dbReference type="Gramene" id="PNT68198">
    <property type="protein sequence ID" value="PNT68198"/>
    <property type="gene ID" value="BRADI_3g37041v3"/>
</dbReference>
<dbReference type="EMBL" id="CM000882">
    <property type="protein sequence ID" value="PNT68198.1"/>
    <property type="molecule type" value="Genomic_DNA"/>
</dbReference>
<gene>
    <name evidence="1" type="ORF">BRADI_3g37041v3</name>
</gene>
<evidence type="ECO:0000313" key="2">
    <source>
        <dbReference type="EnsemblPlants" id="PNT68198"/>
    </source>
</evidence>
<reference evidence="1 2" key="1">
    <citation type="journal article" date="2010" name="Nature">
        <title>Genome sequencing and analysis of the model grass Brachypodium distachyon.</title>
        <authorList>
            <consortium name="International Brachypodium Initiative"/>
        </authorList>
    </citation>
    <scope>NUCLEOTIDE SEQUENCE [LARGE SCALE GENOMIC DNA]</scope>
    <source>
        <strain evidence="1 2">Bd21</strain>
    </source>
</reference>
<dbReference type="Proteomes" id="UP000008810">
    <property type="component" value="Chromosome 3"/>
</dbReference>
<proteinExistence type="predicted"/>
<evidence type="ECO:0000313" key="3">
    <source>
        <dbReference type="Proteomes" id="UP000008810"/>
    </source>
</evidence>
<dbReference type="InParanoid" id="A0A2K2D1P9"/>
<evidence type="ECO:0000313" key="1">
    <source>
        <dbReference type="EMBL" id="PNT68198.1"/>
    </source>
</evidence>
<dbReference type="EnsemblPlants" id="PNT68198">
    <property type="protein sequence ID" value="PNT68198"/>
    <property type="gene ID" value="BRADI_3g37041v3"/>
</dbReference>
<name>A0A2K2D1P9_BRADI</name>
<keyword evidence="3" id="KW-1185">Reference proteome</keyword>
<reference evidence="1" key="2">
    <citation type="submission" date="2017-06" db="EMBL/GenBank/DDBJ databases">
        <title>WGS assembly of Brachypodium distachyon.</title>
        <authorList>
            <consortium name="The International Brachypodium Initiative"/>
            <person name="Lucas S."/>
            <person name="Harmon-Smith M."/>
            <person name="Lail K."/>
            <person name="Tice H."/>
            <person name="Grimwood J."/>
            <person name="Bruce D."/>
            <person name="Barry K."/>
            <person name="Shu S."/>
            <person name="Lindquist E."/>
            <person name="Wang M."/>
            <person name="Pitluck S."/>
            <person name="Vogel J.P."/>
            <person name="Garvin D.F."/>
            <person name="Mockler T.C."/>
            <person name="Schmutz J."/>
            <person name="Rokhsar D."/>
            <person name="Bevan M.W."/>
        </authorList>
    </citation>
    <scope>NUCLEOTIDE SEQUENCE</scope>
    <source>
        <strain evidence="1">Bd21</strain>
    </source>
</reference>